<organism evidence="1">
    <name type="scientific">Micrurus paraensis</name>
    <dbReference type="NCBI Taxonomy" id="1970185"/>
    <lineage>
        <taxon>Eukaryota</taxon>
        <taxon>Metazoa</taxon>
        <taxon>Chordata</taxon>
        <taxon>Craniata</taxon>
        <taxon>Vertebrata</taxon>
        <taxon>Euteleostomi</taxon>
        <taxon>Lepidosauria</taxon>
        <taxon>Squamata</taxon>
        <taxon>Bifurcata</taxon>
        <taxon>Unidentata</taxon>
        <taxon>Episquamata</taxon>
        <taxon>Toxicofera</taxon>
        <taxon>Serpentes</taxon>
        <taxon>Colubroidea</taxon>
        <taxon>Elapidae</taxon>
        <taxon>Elapinae</taxon>
        <taxon>Micrurus</taxon>
    </lineage>
</organism>
<sequence length="117" mass="13354">MCSLETRVVTNSQIKAFLSKMQWGLVIFKGVCLRMQLYDWICYIKIPQPPDHGLVPAWPVRNWATQLEVNDEQATTTIPLCPPVRGKIVFHETGPSCQKGMFTHRKIPTSSVELKLE</sequence>
<accession>A0A2D4KVW0</accession>
<dbReference type="AlphaFoldDB" id="A0A2D4KVW0"/>
<reference evidence="1" key="1">
    <citation type="submission" date="2017-07" db="EMBL/GenBank/DDBJ databases">
        <authorList>
            <person name="Mikheyev A."/>
            <person name="Grau M."/>
        </authorList>
    </citation>
    <scope>NUCLEOTIDE SEQUENCE</scope>
    <source>
        <tissue evidence="1">Venom_gland</tissue>
    </source>
</reference>
<proteinExistence type="predicted"/>
<dbReference type="EMBL" id="IACL01090815">
    <property type="protein sequence ID" value="LAB12828.1"/>
    <property type="molecule type" value="Transcribed_RNA"/>
</dbReference>
<evidence type="ECO:0000313" key="1">
    <source>
        <dbReference type="EMBL" id="LAB12828.1"/>
    </source>
</evidence>
<name>A0A2D4KVW0_9SAUR</name>
<reference evidence="1" key="2">
    <citation type="submission" date="2017-11" db="EMBL/GenBank/DDBJ databases">
        <title>Coralsnake Venomics: Analyses of Venom Gland Transcriptomes and Proteomes of Six Brazilian Taxa.</title>
        <authorList>
            <person name="Aird S.D."/>
            <person name="Jorge da Silva N."/>
            <person name="Qiu L."/>
            <person name="Villar-Briones A."/>
            <person name="Aparecida-Saddi V."/>
            <person name="Campos-Telles M.P."/>
            <person name="Grau M."/>
            <person name="Mikheyev A.S."/>
        </authorList>
    </citation>
    <scope>NUCLEOTIDE SEQUENCE</scope>
    <source>
        <tissue evidence="1">Venom_gland</tissue>
    </source>
</reference>
<protein>
    <submittedName>
        <fullName evidence="1">Uncharacterized protein</fullName>
    </submittedName>
</protein>